<organism evidence="1">
    <name type="scientific">Pararge aegeria</name>
    <name type="common">speckled wood butterfly</name>
    <dbReference type="NCBI Taxonomy" id="116150"/>
    <lineage>
        <taxon>Eukaryota</taxon>
        <taxon>Metazoa</taxon>
        <taxon>Ecdysozoa</taxon>
        <taxon>Arthropoda</taxon>
        <taxon>Hexapoda</taxon>
        <taxon>Insecta</taxon>
        <taxon>Pterygota</taxon>
        <taxon>Neoptera</taxon>
        <taxon>Endopterygota</taxon>
        <taxon>Lepidoptera</taxon>
        <taxon>Glossata</taxon>
        <taxon>Ditrysia</taxon>
        <taxon>Papilionoidea</taxon>
        <taxon>Nymphalidae</taxon>
        <taxon>Satyrinae</taxon>
        <taxon>Satyrini</taxon>
        <taxon>Parargina</taxon>
        <taxon>Pararge</taxon>
    </lineage>
</organism>
<protein>
    <submittedName>
        <fullName evidence="1">Uncharacterized protein</fullName>
    </submittedName>
</protein>
<reference evidence="1" key="1">
    <citation type="journal article" date="2013" name="BMC Genomics">
        <title>Unscrambling butterfly oogenesis.</title>
        <authorList>
            <person name="Carter J.M."/>
            <person name="Baker S.C."/>
            <person name="Pink R."/>
            <person name="Carter D.R."/>
            <person name="Collins A."/>
            <person name="Tomlin J."/>
            <person name="Gibbs M."/>
            <person name="Breuker C.J."/>
        </authorList>
    </citation>
    <scope>NUCLEOTIDE SEQUENCE</scope>
    <source>
        <tissue evidence="1">Ovary</tissue>
    </source>
</reference>
<dbReference type="EMBL" id="GAIX01007085">
    <property type="protein sequence ID" value="JAA85475.1"/>
    <property type="molecule type" value="Transcribed_RNA"/>
</dbReference>
<proteinExistence type="predicted"/>
<name>S4PEH4_9NEOP</name>
<reference evidence="1" key="2">
    <citation type="submission" date="2013-05" db="EMBL/GenBank/DDBJ databases">
        <authorList>
            <person name="Carter J.-M."/>
            <person name="Baker S.C."/>
            <person name="Pink R."/>
            <person name="Carter D.R.F."/>
            <person name="Collins A."/>
            <person name="Tomlin J."/>
            <person name="Gibbs M."/>
            <person name="Breuker C.J."/>
        </authorList>
    </citation>
    <scope>NUCLEOTIDE SEQUENCE</scope>
    <source>
        <tissue evidence="1">Ovary</tissue>
    </source>
</reference>
<dbReference type="AlphaFoldDB" id="S4PEH4"/>
<evidence type="ECO:0000313" key="1">
    <source>
        <dbReference type="EMBL" id="JAA85475.1"/>
    </source>
</evidence>
<sequence>MEKQLLASNCDLYHEFKLLKDQYLVNKPSIGNHYENRYESFVNTEVNRLNTNLGHNKGKNIRPDITDTGTANGRTIETKFTMTIDLNKLKQSGFSVNANTSSVESLEYDVHNPFMNGQRHHIVGFSNNTNSKCMEQGVNISSNKRTGPSILGIGKSAHTISIAPLNHAVNNQSTKR</sequence>
<feature type="non-terminal residue" evidence="1">
    <location>
        <position position="176"/>
    </location>
</feature>
<accession>S4PEH4</accession>